<reference evidence="1" key="2">
    <citation type="submission" date="2020-11" db="EMBL/GenBank/DDBJ databases">
        <authorList>
            <person name="McCartney M.A."/>
            <person name="Auch B."/>
            <person name="Kono T."/>
            <person name="Mallez S."/>
            <person name="Becker A."/>
            <person name="Gohl D.M."/>
            <person name="Silverstein K.A.T."/>
            <person name="Koren S."/>
            <person name="Bechman K.B."/>
            <person name="Herman A."/>
            <person name="Abrahante J.E."/>
            <person name="Garbe J."/>
        </authorList>
    </citation>
    <scope>NUCLEOTIDE SEQUENCE</scope>
    <source>
        <strain evidence="1">Duluth1</strain>
        <tissue evidence="1">Whole animal</tissue>
    </source>
</reference>
<dbReference type="AlphaFoldDB" id="A0A9D4D7H1"/>
<gene>
    <name evidence="1" type="ORF">DPMN_046096</name>
</gene>
<evidence type="ECO:0000313" key="2">
    <source>
        <dbReference type="Proteomes" id="UP000828390"/>
    </source>
</evidence>
<accession>A0A9D4D7H1</accession>
<dbReference type="EMBL" id="JAIWYP010000011">
    <property type="protein sequence ID" value="KAH3739444.1"/>
    <property type="molecule type" value="Genomic_DNA"/>
</dbReference>
<reference evidence="1" key="1">
    <citation type="journal article" date="2019" name="bioRxiv">
        <title>The Genome of the Zebra Mussel, Dreissena polymorpha: A Resource for Invasive Species Research.</title>
        <authorList>
            <person name="McCartney M.A."/>
            <person name="Auch B."/>
            <person name="Kono T."/>
            <person name="Mallez S."/>
            <person name="Zhang Y."/>
            <person name="Obille A."/>
            <person name="Becker A."/>
            <person name="Abrahante J.E."/>
            <person name="Garbe J."/>
            <person name="Badalamenti J.P."/>
            <person name="Herman A."/>
            <person name="Mangelson H."/>
            <person name="Liachko I."/>
            <person name="Sullivan S."/>
            <person name="Sone E.D."/>
            <person name="Koren S."/>
            <person name="Silverstein K.A.T."/>
            <person name="Beckman K.B."/>
            <person name="Gohl D.M."/>
        </authorList>
    </citation>
    <scope>NUCLEOTIDE SEQUENCE</scope>
    <source>
        <strain evidence="1">Duluth1</strain>
        <tissue evidence="1">Whole animal</tissue>
    </source>
</reference>
<organism evidence="1 2">
    <name type="scientific">Dreissena polymorpha</name>
    <name type="common">Zebra mussel</name>
    <name type="synonym">Mytilus polymorpha</name>
    <dbReference type="NCBI Taxonomy" id="45954"/>
    <lineage>
        <taxon>Eukaryota</taxon>
        <taxon>Metazoa</taxon>
        <taxon>Spiralia</taxon>
        <taxon>Lophotrochozoa</taxon>
        <taxon>Mollusca</taxon>
        <taxon>Bivalvia</taxon>
        <taxon>Autobranchia</taxon>
        <taxon>Heteroconchia</taxon>
        <taxon>Euheterodonta</taxon>
        <taxon>Imparidentia</taxon>
        <taxon>Neoheterodontei</taxon>
        <taxon>Myida</taxon>
        <taxon>Dreissenoidea</taxon>
        <taxon>Dreissenidae</taxon>
        <taxon>Dreissena</taxon>
    </lineage>
</organism>
<comment type="caution">
    <text evidence="1">The sequence shown here is derived from an EMBL/GenBank/DDBJ whole genome shotgun (WGS) entry which is preliminary data.</text>
</comment>
<name>A0A9D4D7H1_DREPO</name>
<keyword evidence="2" id="KW-1185">Reference proteome</keyword>
<sequence>MTYHVTGYPTGAPIVACEQMRPYHPPTTTTGEPPFAIKITQTFYKPGSEIKGKLCVNIFLLYM</sequence>
<proteinExistence type="predicted"/>
<protein>
    <submittedName>
        <fullName evidence="1">Uncharacterized protein</fullName>
    </submittedName>
</protein>
<dbReference type="Proteomes" id="UP000828390">
    <property type="component" value="Unassembled WGS sequence"/>
</dbReference>
<evidence type="ECO:0000313" key="1">
    <source>
        <dbReference type="EMBL" id="KAH3739444.1"/>
    </source>
</evidence>